<organism evidence="2 3">
    <name type="scientific">Paragonimus heterotremus</name>
    <dbReference type="NCBI Taxonomy" id="100268"/>
    <lineage>
        <taxon>Eukaryota</taxon>
        <taxon>Metazoa</taxon>
        <taxon>Spiralia</taxon>
        <taxon>Lophotrochozoa</taxon>
        <taxon>Platyhelminthes</taxon>
        <taxon>Trematoda</taxon>
        <taxon>Digenea</taxon>
        <taxon>Plagiorchiida</taxon>
        <taxon>Troglotremata</taxon>
        <taxon>Troglotrematidae</taxon>
        <taxon>Paragonimus</taxon>
    </lineage>
</organism>
<sequence length="500" mass="57413">MSERPPKPKMRVNGREMMRVQGVYMYVINRSGQVGAIMGFHPMVVVIYEDAFDREPVKGYLRVDRWVYPLARSFSPIYIWGPDRLIMPEPFSSLTEPIYVVVRIPFAMSQFQKATLWNLLDVNAHVCGKFANFTKDQLLAMDKLFKLTELTPHERLVLDKAEDGVCPPGTKDLPSLRKHTMGHKLLAFERKEGKLSICFNTSDRKALLNSISKEAERRKPDNKRKCPPLSFQQMGREYSSPVLPTEQSEGRPNWPGNHPDLIVLPAVRGNLLRLYVLGPRDPQHIKVSTVMEWIRVTELMFKAVAEVFQEQVRLRREKEEHGVPPSFEGRRQRLFGGWGGAESLNGFGINERNTAKCNGPYVNLSQIDPAYDLMFQNALKLQNLEAAANVFDYAVNGCNLELLVYSPNLSDVERSSPTRWLAPLVPRPLVVRYRTLTSTFATLMTISATVEGDLVYDKHTNYLERIHEDCEHHYPKLRPRNPLLDPQYPYPREPSPYMMV</sequence>
<proteinExistence type="predicted"/>
<evidence type="ECO:0000313" key="3">
    <source>
        <dbReference type="Proteomes" id="UP000748531"/>
    </source>
</evidence>
<dbReference type="OrthoDB" id="6224101at2759"/>
<keyword evidence="3" id="KW-1185">Reference proteome</keyword>
<gene>
    <name evidence="2" type="ORF">PHET_11156</name>
</gene>
<accession>A0A8J4SRS3</accession>
<name>A0A8J4SRS3_9TREM</name>
<comment type="caution">
    <text evidence="2">The sequence shown here is derived from an EMBL/GenBank/DDBJ whole genome shotgun (WGS) entry which is preliminary data.</text>
</comment>
<feature type="region of interest" description="Disordered" evidence="1">
    <location>
        <begin position="237"/>
        <end position="256"/>
    </location>
</feature>
<dbReference type="AlphaFoldDB" id="A0A8J4SRS3"/>
<reference evidence="2" key="1">
    <citation type="submission" date="2019-05" db="EMBL/GenBank/DDBJ databases">
        <title>Annotation for the trematode Paragonimus heterotremus.</title>
        <authorList>
            <person name="Choi Y.-J."/>
        </authorList>
    </citation>
    <scope>NUCLEOTIDE SEQUENCE</scope>
    <source>
        <strain evidence="2">LC</strain>
    </source>
</reference>
<dbReference type="Proteomes" id="UP000748531">
    <property type="component" value="Unassembled WGS sequence"/>
</dbReference>
<dbReference type="EMBL" id="LUCH01018196">
    <property type="protein sequence ID" value="KAF5394550.1"/>
    <property type="molecule type" value="Genomic_DNA"/>
</dbReference>
<protein>
    <submittedName>
        <fullName evidence="2">Uncharacterized protein</fullName>
    </submittedName>
</protein>
<evidence type="ECO:0000313" key="2">
    <source>
        <dbReference type="EMBL" id="KAF5394550.1"/>
    </source>
</evidence>
<feature type="region of interest" description="Disordered" evidence="1">
    <location>
        <begin position="212"/>
        <end position="231"/>
    </location>
</feature>
<evidence type="ECO:0000256" key="1">
    <source>
        <dbReference type="SAM" id="MobiDB-lite"/>
    </source>
</evidence>